<gene>
    <name evidence="4" type="ORF">IAA83_06480</name>
</gene>
<feature type="domain" description="PepSY" evidence="3">
    <location>
        <begin position="36"/>
        <end position="93"/>
    </location>
</feature>
<protein>
    <submittedName>
        <fullName evidence="4">PepSY domain-containing protein</fullName>
    </submittedName>
</protein>
<reference evidence="4" key="2">
    <citation type="journal article" date="2021" name="PeerJ">
        <title>Extensive microbial diversity within the chicken gut microbiome revealed by metagenomics and culture.</title>
        <authorList>
            <person name="Gilroy R."/>
            <person name="Ravi A."/>
            <person name="Getino M."/>
            <person name="Pursley I."/>
            <person name="Horton D.L."/>
            <person name="Alikhan N.F."/>
            <person name="Baker D."/>
            <person name="Gharbi K."/>
            <person name="Hall N."/>
            <person name="Watson M."/>
            <person name="Adriaenssens E.M."/>
            <person name="Foster-Nyarko E."/>
            <person name="Jarju S."/>
            <person name="Secka A."/>
            <person name="Antonio M."/>
            <person name="Oren A."/>
            <person name="Chaudhuri R.R."/>
            <person name="La Ragione R."/>
            <person name="Hildebrand F."/>
            <person name="Pallen M.J."/>
        </authorList>
    </citation>
    <scope>NUCLEOTIDE SEQUENCE</scope>
    <source>
        <strain evidence="4">ChiBcec16-1751</strain>
    </source>
</reference>
<comment type="caution">
    <text evidence="4">The sequence shown here is derived from an EMBL/GenBank/DDBJ whole genome shotgun (WGS) entry which is preliminary data.</text>
</comment>
<feature type="region of interest" description="Disordered" evidence="1">
    <location>
        <begin position="191"/>
        <end position="244"/>
    </location>
</feature>
<proteinExistence type="predicted"/>
<evidence type="ECO:0000259" key="3">
    <source>
        <dbReference type="Pfam" id="PF03413"/>
    </source>
</evidence>
<evidence type="ECO:0000313" key="4">
    <source>
        <dbReference type="EMBL" id="HIS65000.1"/>
    </source>
</evidence>
<evidence type="ECO:0000313" key="5">
    <source>
        <dbReference type="Proteomes" id="UP000886741"/>
    </source>
</evidence>
<feature type="chain" id="PRO_5038887450" evidence="2">
    <location>
        <begin position="20"/>
        <end position="389"/>
    </location>
</feature>
<organism evidence="4 5">
    <name type="scientific">Candidatus Avoscillospira avistercoris</name>
    <dbReference type="NCBI Taxonomy" id="2840707"/>
    <lineage>
        <taxon>Bacteria</taxon>
        <taxon>Bacillati</taxon>
        <taxon>Bacillota</taxon>
        <taxon>Clostridia</taxon>
        <taxon>Eubacteriales</taxon>
        <taxon>Oscillospiraceae</taxon>
        <taxon>Oscillospiraceae incertae sedis</taxon>
        <taxon>Candidatus Avoscillospira</taxon>
    </lineage>
</organism>
<dbReference type="Gene3D" id="3.10.450.40">
    <property type="match status" value="4"/>
</dbReference>
<evidence type="ECO:0000256" key="1">
    <source>
        <dbReference type="SAM" id="MobiDB-lite"/>
    </source>
</evidence>
<dbReference type="EMBL" id="DVJJ01000096">
    <property type="protein sequence ID" value="HIS65000.1"/>
    <property type="molecule type" value="Genomic_DNA"/>
</dbReference>
<dbReference type="Proteomes" id="UP000886741">
    <property type="component" value="Unassembled WGS sequence"/>
</dbReference>
<name>A0A9D1F9Q6_9FIRM</name>
<dbReference type="InterPro" id="IPR025711">
    <property type="entry name" value="PepSY"/>
</dbReference>
<feature type="compositionally biased region" description="Low complexity" evidence="1">
    <location>
        <begin position="195"/>
        <end position="244"/>
    </location>
</feature>
<accession>A0A9D1F9Q6</accession>
<feature type="domain" description="PepSY" evidence="3">
    <location>
        <begin position="324"/>
        <end position="381"/>
    </location>
</feature>
<feature type="signal peptide" evidence="2">
    <location>
        <begin position="1"/>
        <end position="19"/>
    </location>
</feature>
<feature type="domain" description="PepSY" evidence="3">
    <location>
        <begin position="246"/>
        <end position="306"/>
    </location>
</feature>
<reference evidence="4" key="1">
    <citation type="submission" date="2020-10" db="EMBL/GenBank/DDBJ databases">
        <authorList>
            <person name="Gilroy R."/>
        </authorList>
    </citation>
    <scope>NUCLEOTIDE SEQUENCE</scope>
    <source>
        <strain evidence="4">ChiBcec16-1751</strain>
    </source>
</reference>
<dbReference type="AlphaFoldDB" id="A0A9D1F9Q6"/>
<dbReference type="Pfam" id="PF03413">
    <property type="entry name" value="PepSY"/>
    <property type="match status" value="4"/>
</dbReference>
<keyword evidence="2" id="KW-0732">Signal</keyword>
<dbReference type="PROSITE" id="PS51257">
    <property type="entry name" value="PROKAR_LIPOPROTEIN"/>
    <property type="match status" value="1"/>
</dbReference>
<feature type="domain" description="PepSY" evidence="3">
    <location>
        <begin position="124"/>
        <end position="187"/>
    </location>
</feature>
<evidence type="ECO:0000256" key="2">
    <source>
        <dbReference type="SAM" id="SignalP"/>
    </source>
</evidence>
<sequence length="389" mass="40656">MKKTMTIALSAAALTLALAACGSSPKTQAPSYVGMDAAKNAALADAGVSTTDAVFTTADLDDKNGTAYYELKFSDGTAEYEYDVDALTGVVIEGKKDDAATGNTAIVNSGSGNAADISGTSTSIDENKAKSIALADAGVQEADTAYLVVKPDYDNGTAVYDVEFYVASTKLEYDYEIDAATGKIRGMDQDIEGYTPSSTNTNPATSTNNNTAASSGSTNNNTAANSGSTNNSTATSSGSTSTGTAVDEAKAKSIALNDAGVKEADTAYLKVKLDYDDGVKVYDVEFYAGGTEYDYEINAATGEIRSMDHDAEGYAPTQTGSAKSEADIQAIALAKVPGATASDLWMHLDHDDGRQVYEGSIYYNSMEYEFTIDAYSGAILEWDSESIYD</sequence>